<feature type="transmembrane region" description="Helical" evidence="2">
    <location>
        <begin position="169"/>
        <end position="187"/>
    </location>
</feature>
<gene>
    <name evidence="3" type="ORF">RZN69_09425</name>
</gene>
<dbReference type="GO" id="GO:0008643">
    <property type="term" value="P:carbohydrate transport"/>
    <property type="evidence" value="ECO:0007669"/>
    <property type="project" value="InterPro"/>
</dbReference>
<dbReference type="PANTHER" id="PTHR11328:SF24">
    <property type="entry name" value="MAJOR FACILITATOR SUPERFAMILY (MFS) PROFILE DOMAIN-CONTAINING PROTEIN"/>
    <property type="match status" value="1"/>
</dbReference>
<evidence type="ECO:0000313" key="4">
    <source>
        <dbReference type="Proteomes" id="UP001304300"/>
    </source>
</evidence>
<dbReference type="Gene3D" id="1.20.1250.20">
    <property type="entry name" value="MFS general substrate transporter like domains"/>
    <property type="match status" value="2"/>
</dbReference>
<dbReference type="EMBL" id="CP136920">
    <property type="protein sequence ID" value="WOO43310.1"/>
    <property type="molecule type" value="Genomic_DNA"/>
</dbReference>
<dbReference type="GO" id="GO:0005886">
    <property type="term" value="C:plasma membrane"/>
    <property type="evidence" value="ECO:0007669"/>
    <property type="project" value="TreeGrafter"/>
</dbReference>
<dbReference type="GO" id="GO:0015293">
    <property type="term" value="F:symporter activity"/>
    <property type="evidence" value="ECO:0007669"/>
    <property type="project" value="InterPro"/>
</dbReference>
<dbReference type="Proteomes" id="UP001304300">
    <property type="component" value="Chromosome"/>
</dbReference>
<dbReference type="InterPro" id="IPR039672">
    <property type="entry name" value="MFS_2"/>
</dbReference>
<proteinExistence type="inferred from homology"/>
<accession>A0AAQ3LCR6</accession>
<dbReference type="Pfam" id="PF13347">
    <property type="entry name" value="MFS_2"/>
    <property type="match status" value="1"/>
</dbReference>
<feature type="transmembrane region" description="Helical" evidence="2">
    <location>
        <begin position="316"/>
        <end position="336"/>
    </location>
</feature>
<keyword evidence="2" id="KW-1133">Transmembrane helix</keyword>
<dbReference type="SUPFAM" id="SSF103473">
    <property type="entry name" value="MFS general substrate transporter"/>
    <property type="match status" value="1"/>
</dbReference>
<keyword evidence="2" id="KW-0472">Membrane</keyword>
<keyword evidence="4" id="KW-1185">Reference proteome</keyword>
<evidence type="ECO:0000256" key="1">
    <source>
        <dbReference type="ARBA" id="ARBA00009617"/>
    </source>
</evidence>
<organism evidence="3 4">
    <name type="scientific">Rubellicoccus peritrichatus</name>
    <dbReference type="NCBI Taxonomy" id="3080537"/>
    <lineage>
        <taxon>Bacteria</taxon>
        <taxon>Pseudomonadati</taxon>
        <taxon>Verrucomicrobiota</taxon>
        <taxon>Opitutia</taxon>
        <taxon>Puniceicoccales</taxon>
        <taxon>Cerasicoccaceae</taxon>
        <taxon>Rubellicoccus</taxon>
    </lineage>
</organism>
<feature type="transmembrane region" description="Helical" evidence="2">
    <location>
        <begin position="91"/>
        <end position="112"/>
    </location>
</feature>
<feature type="transmembrane region" description="Helical" evidence="2">
    <location>
        <begin position="288"/>
        <end position="309"/>
    </location>
</feature>
<evidence type="ECO:0000256" key="2">
    <source>
        <dbReference type="SAM" id="Phobius"/>
    </source>
</evidence>
<dbReference type="RefSeq" id="WP_317835858.1">
    <property type="nucleotide sequence ID" value="NZ_CP136920.1"/>
</dbReference>
<feature type="transmembrane region" description="Helical" evidence="2">
    <location>
        <begin position="433"/>
        <end position="455"/>
    </location>
</feature>
<reference evidence="3 4" key="1">
    <citation type="submission" date="2023-10" db="EMBL/GenBank/DDBJ databases">
        <title>Rubellicoccus peritrichatus gen. nov., sp. nov., isolated from an algae of coral reef tank.</title>
        <authorList>
            <person name="Luo J."/>
        </authorList>
    </citation>
    <scope>NUCLEOTIDE SEQUENCE [LARGE SCALE GENOMIC DNA]</scope>
    <source>
        <strain evidence="3 4">CR14</strain>
    </source>
</reference>
<dbReference type="KEGG" id="puo:RZN69_09425"/>
<feature type="transmembrane region" description="Helical" evidence="2">
    <location>
        <begin position="391"/>
        <end position="413"/>
    </location>
</feature>
<evidence type="ECO:0000313" key="3">
    <source>
        <dbReference type="EMBL" id="WOO43310.1"/>
    </source>
</evidence>
<name>A0AAQ3LCR6_9BACT</name>
<keyword evidence="2" id="KW-0812">Transmembrane</keyword>
<comment type="similarity">
    <text evidence="1">Belongs to the sodium:galactoside symporter (TC 2.A.2) family.</text>
</comment>
<dbReference type="InterPro" id="IPR036259">
    <property type="entry name" value="MFS_trans_sf"/>
</dbReference>
<dbReference type="AlphaFoldDB" id="A0AAQ3LCR6"/>
<feature type="transmembrane region" description="Helical" evidence="2">
    <location>
        <begin position="124"/>
        <end position="149"/>
    </location>
</feature>
<sequence length="475" mass="52137">MAHSPVPPIPGQVKVPLRTKVTWGFGGLADNFMFNTLTALGTLVYVNHFKFTPELAGLALAMPRLIDAFTDPWIGNVSDNLKTRFGRRRPLMFIGVLFCALLLPLLWTPIGLDTVGNPWHTNIAFFYVVTIGSLLAIAYTLFVVPYTALGFELSPDYDERTRVIRWRMLIGLIGSLAAGWLFSLAAADHFPNIGVGAFWVTIGVSAVVLISGLIPTIGCRENLEIEEQEPIKLISAIKYTMTNKPFVILFITYVTIIVALFSAQSIAPLIMLHYVFEGSEQAVGQFTGIFTTLAVTLSYGSMFLIGYLSTRYNKRIAMIIGLTFVVSGTIANFFAIDPRWPWAMYVAGAITFIGMQGCWLMVDSMVADVCDDDELATGRRREGMFSAVKGFALKAAQGLTFGLGGYMATAAGYDQGAVDTVGLNEDVAIKMKAMLIGFQSLGLFLAIALMCLYPISRQRAEETQRRLKERALSTD</sequence>
<feature type="transmembrane region" description="Helical" evidence="2">
    <location>
        <begin position="246"/>
        <end position="276"/>
    </location>
</feature>
<feature type="transmembrane region" description="Helical" evidence="2">
    <location>
        <begin position="342"/>
        <end position="362"/>
    </location>
</feature>
<protein>
    <submittedName>
        <fullName evidence="3">MFS transporter</fullName>
    </submittedName>
</protein>
<dbReference type="PANTHER" id="PTHR11328">
    <property type="entry name" value="MAJOR FACILITATOR SUPERFAMILY DOMAIN-CONTAINING PROTEIN"/>
    <property type="match status" value="1"/>
</dbReference>
<feature type="transmembrane region" description="Helical" evidence="2">
    <location>
        <begin position="193"/>
        <end position="214"/>
    </location>
</feature>